<evidence type="ECO:0008006" key="4">
    <source>
        <dbReference type="Google" id="ProtNLM"/>
    </source>
</evidence>
<name>A0ABU7RU25_9ACTN</name>
<evidence type="ECO:0000313" key="2">
    <source>
        <dbReference type="EMBL" id="MEE6260010.1"/>
    </source>
</evidence>
<organism evidence="2 3">
    <name type="scientific">Plantactinospora sonchi</name>
    <dbReference type="NCBI Taxonomy" id="1544735"/>
    <lineage>
        <taxon>Bacteria</taxon>
        <taxon>Bacillati</taxon>
        <taxon>Actinomycetota</taxon>
        <taxon>Actinomycetes</taxon>
        <taxon>Micromonosporales</taxon>
        <taxon>Micromonosporaceae</taxon>
        <taxon>Plantactinospora</taxon>
    </lineage>
</organism>
<dbReference type="Proteomes" id="UP001332243">
    <property type="component" value="Unassembled WGS sequence"/>
</dbReference>
<evidence type="ECO:0000313" key="3">
    <source>
        <dbReference type="Proteomes" id="UP001332243"/>
    </source>
</evidence>
<reference evidence="2 3" key="1">
    <citation type="submission" date="2024-01" db="EMBL/GenBank/DDBJ databases">
        <title>Genome insights into Plantactinospora sonchi sp. nov.</title>
        <authorList>
            <person name="Wang L."/>
        </authorList>
    </citation>
    <scope>NUCLEOTIDE SEQUENCE [LARGE SCALE GENOMIC DNA]</scope>
    <source>
        <strain evidence="2 3">NEAU-QY2</strain>
    </source>
</reference>
<keyword evidence="3" id="KW-1185">Reference proteome</keyword>
<evidence type="ECO:0000256" key="1">
    <source>
        <dbReference type="SAM" id="MobiDB-lite"/>
    </source>
</evidence>
<feature type="compositionally biased region" description="Polar residues" evidence="1">
    <location>
        <begin position="124"/>
        <end position="139"/>
    </location>
</feature>
<comment type="caution">
    <text evidence="2">The sequence shown here is derived from an EMBL/GenBank/DDBJ whole genome shotgun (WGS) entry which is preliminary data.</text>
</comment>
<dbReference type="RefSeq" id="WP_331215115.1">
    <property type="nucleotide sequence ID" value="NZ_JAZGQK010000012.1"/>
</dbReference>
<feature type="region of interest" description="Disordered" evidence="1">
    <location>
        <begin position="115"/>
        <end position="139"/>
    </location>
</feature>
<accession>A0ABU7RU25</accession>
<dbReference type="EMBL" id="JAZGQK010000012">
    <property type="protein sequence ID" value="MEE6260010.1"/>
    <property type="molecule type" value="Genomic_DNA"/>
</dbReference>
<sequence>MSSAEMGVVVTRNLRRLDDPDREHVPQRPRWTCRDCHDDWPCRTARTLLPAQFRLDPLALFVYLGICLYEATEDLYRLHPNPGPDPAALHARFLGWVPERRLVVGALARRFAAGHPAVGPAGNTGPTGSTTRPDTNSGP</sequence>
<proteinExistence type="predicted"/>
<gene>
    <name evidence="2" type="ORF">V1633_16085</name>
</gene>
<protein>
    <recommendedName>
        <fullName evidence="4">Flavin reductase</fullName>
    </recommendedName>
</protein>